<dbReference type="CDD" id="cd03784">
    <property type="entry name" value="GT1_Gtf-like"/>
    <property type="match status" value="1"/>
</dbReference>
<protein>
    <submittedName>
        <fullName evidence="3">Glycosyltransferase</fullName>
    </submittedName>
</protein>
<dbReference type="Gene3D" id="3.40.50.2000">
    <property type="entry name" value="Glycogen Phosphorylase B"/>
    <property type="match status" value="2"/>
</dbReference>
<evidence type="ECO:0000256" key="1">
    <source>
        <dbReference type="SAM" id="MobiDB-lite"/>
    </source>
</evidence>
<reference evidence="3 4" key="1">
    <citation type="submission" date="2024-09" db="EMBL/GenBank/DDBJ databases">
        <authorList>
            <person name="Sun Q."/>
            <person name="Mori K."/>
        </authorList>
    </citation>
    <scope>NUCLEOTIDE SEQUENCE [LARGE SCALE GENOMIC DNA]</scope>
    <source>
        <strain evidence="3 4">JCM 3323</strain>
    </source>
</reference>
<dbReference type="InterPro" id="IPR002213">
    <property type="entry name" value="UDP_glucos_trans"/>
</dbReference>
<accession>A0ABV5Q831</accession>
<keyword evidence="4" id="KW-1185">Reference proteome</keyword>
<name>A0ABV5Q831_9ACTN</name>
<evidence type="ECO:0000313" key="4">
    <source>
        <dbReference type="Proteomes" id="UP001589646"/>
    </source>
</evidence>
<dbReference type="Pfam" id="PF06722">
    <property type="entry name" value="EryCIII-like_C"/>
    <property type="match status" value="1"/>
</dbReference>
<organism evidence="3 4">
    <name type="scientific">Nonomuraea roseola</name>
    <dbReference type="NCBI Taxonomy" id="46179"/>
    <lineage>
        <taxon>Bacteria</taxon>
        <taxon>Bacillati</taxon>
        <taxon>Actinomycetota</taxon>
        <taxon>Actinomycetes</taxon>
        <taxon>Streptosporangiales</taxon>
        <taxon>Streptosporangiaceae</taxon>
        <taxon>Nonomuraea</taxon>
    </lineage>
</organism>
<evidence type="ECO:0000313" key="3">
    <source>
        <dbReference type="EMBL" id="MFB9531633.1"/>
    </source>
</evidence>
<dbReference type="PANTHER" id="PTHR48050:SF13">
    <property type="entry name" value="STEROL 3-BETA-GLUCOSYLTRANSFERASE UGT80A2"/>
    <property type="match status" value="1"/>
</dbReference>
<dbReference type="PANTHER" id="PTHR48050">
    <property type="entry name" value="STEROL 3-BETA-GLUCOSYLTRANSFERASE"/>
    <property type="match status" value="1"/>
</dbReference>
<dbReference type="EMBL" id="JBHMCE010000011">
    <property type="protein sequence ID" value="MFB9531633.1"/>
    <property type="molecule type" value="Genomic_DNA"/>
</dbReference>
<comment type="caution">
    <text evidence="3">The sequence shown here is derived from an EMBL/GenBank/DDBJ whole genome shotgun (WGS) entry which is preliminary data.</text>
</comment>
<feature type="region of interest" description="Disordered" evidence="1">
    <location>
        <begin position="420"/>
        <end position="444"/>
    </location>
</feature>
<dbReference type="Proteomes" id="UP001589646">
    <property type="component" value="Unassembled WGS sequence"/>
</dbReference>
<feature type="domain" description="Erythromycin biosynthesis protein CIII-like C-terminal" evidence="2">
    <location>
        <begin position="295"/>
        <end position="415"/>
    </location>
</feature>
<evidence type="ECO:0000259" key="2">
    <source>
        <dbReference type="Pfam" id="PF06722"/>
    </source>
</evidence>
<dbReference type="SUPFAM" id="SSF53756">
    <property type="entry name" value="UDP-Glycosyltransferase/glycogen phosphorylase"/>
    <property type="match status" value="1"/>
</dbReference>
<gene>
    <name evidence="3" type="ORF">ACFFRN_33950</name>
</gene>
<proteinExistence type="predicted"/>
<dbReference type="RefSeq" id="WP_346119439.1">
    <property type="nucleotide sequence ID" value="NZ_BAAAXC010000008.1"/>
</dbReference>
<dbReference type="InterPro" id="IPR010610">
    <property type="entry name" value="EryCIII-like_C"/>
</dbReference>
<dbReference type="InterPro" id="IPR050426">
    <property type="entry name" value="Glycosyltransferase_28"/>
</dbReference>
<sequence>MSSNFLFATWAGGGAVPPVLSVARALRERGHSVRVLADRSLHEEVAASGVEPIAWTTAPQGDATDPVKDVIKDFEARTPLGEFARLRDRIVCGPAADYARDTLAELRARPADVLVAEHMLLGVLAGGEAAGIPVASLVTSLYPLPTPGAPPPGPGLAPAAGVLGRLRDRVLAQLILKPWGKGLPALNAARVANGLAPVDSVIDAFYRVDRLLVLSPRALDYPSRRFPASVRHVGPRLDDPAWAGELELPAGDAPLALVGLSSSFMDQRIVLERIAEALGTLPVRGLLTTGPAVDPATVRAPGNVLVTAAAPHSIALRHAAVTITHAGHGTAVKSLAAGVPLVCVPLGRDQREVARHVEFAGAGITVSKSSSPRTIARAVDRVLHDPSYRREAQHLAAEIAAETATDRAVTELEALAERATGRDSGALGCDTAEPTRPSRTKRLG</sequence>